<sequence>MVRKHIITLVIICSLFSGFSAQAAANDEQELIKRGDYLVNDLMACGHCHGKNLAGGIVIPEDFGDIHVPNITPHPTTGIGAWSQDDIVHALRNGRRPDGSIIGVPMPVEVYKTLSDADAYAVAAYLQSITPIEQSVPKSNFPDGMLDSVDKARRPFVSSVAAVDREDHLAWGEYVATQAHCFTCHTPWHEPELTGAGGNPLPVQRGVYIYSANITPAGRVGGYSDEELEHVLRKGELPDGSKLHEMMPSEFYSDMNSADMTALLTYLRSLPPNDSPPNK</sequence>
<evidence type="ECO:0000256" key="4">
    <source>
        <dbReference type="PROSITE-ProRule" id="PRU00433"/>
    </source>
</evidence>
<gene>
    <name evidence="7" type="ORF">CWI69_05690</name>
</gene>
<evidence type="ECO:0000259" key="6">
    <source>
        <dbReference type="PROSITE" id="PS51007"/>
    </source>
</evidence>
<organism evidence="7 8">
    <name type="scientific">Pseudidiomarina halophila</name>
    <dbReference type="NCBI Taxonomy" id="1449799"/>
    <lineage>
        <taxon>Bacteria</taxon>
        <taxon>Pseudomonadati</taxon>
        <taxon>Pseudomonadota</taxon>
        <taxon>Gammaproteobacteria</taxon>
        <taxon>Alteromonadales</taxon>
        <taxon>Idiomarinaceae</taxon>
        <taxon>Pseudidiomarina</taxon>
    </lineage>
</organism>
<proteinExistence type="predicted"/>
<feature type="chain" id="PRO_5018995715" description="Cytochrome c domain-containing protein" evidence="5">
    <location>
        <begin position="24"/>
        <end position="279"/>
    </location>
</feature>
<comment type="caution">
    <text evidence="7">The sequence shown here is derived from an EMBL/GenBank/DDBJ whole genome shotgun (WGS) entry which is preliminary data.</text>
</comment>
<dbReference type="InterPro" id="IPR051459">
    <property type="entry name" value="Cytochrome_c-type_DH"/>
</dbReference>
<dbReference type="PANTHER" id="PTHR35008">
    <property type="entry name" value="BLL4482 PROTEIN-RELATED"/>
    <property type="match status" value="1"/>
</dbReference>
<feature type="domain" description="Cytochrome c" evidence="6">
    <location>
        <begin position="167"/>
        <end position="271"/>
    </location>
</feature>
<dbReference type="AlphaFoldDB" id="A0A432Y1Q1"/>
<evidence type="ECO:0000256" key="3">
    <source>
        <dbReference type="ARBA" id="ARBA00023004"/>
    </source>
</evidence>
<evidence type="ECO:0000256" key="1">
    <source>
        <dbReference type="ARBA" id="ARBA00022617"/>
    </source>
</evidence>
<accession>A0A432Y1Q1</accession>
<reference evidence="8" key="1">
    <citation type="journal article" date="2018" name="Front. Microbiol.">
        <title>Genome-Based Analysis Reveals the Taxonomy and Diversity of the Family Idiomarinaceae.</title>
        <authorList>
            <person name="Liu Y."/>
            <person name="Lai Q."/>
            <person name="Shao Z."/>
        </authorList>
    </citation>
    <scope>NUCLEOTIDE SEQUENCE [LARGE SCALE GENOMIC DNA]</scope>
    <source>
        <strain evidence="8">BH195</strain>
    </source>
</reference>
<keyword evidence="5" id="KW-0732">Signal</keyword>
<keyword evidence="8" id="KW-1185">Reference proteome</keyword>
<keyword evidence="1 4" id="KW-0349">Heme</keyword>
<feature type="signal peptide" evidence="5">
    <location>
        <begin position="1"/>
        <end position="23"/>
    </location>
</feature>
<keyword evidence="3 4" id="KW-0408">Iron</keyword>
<dbReference type="GO" id="GO:0009055">
    <property type="term" value="F:electron transfer activity"/>
    <property type="evidence" value="ECO:0007669"/>
    <property type="project" value="InterPro"/>
</dbReference>
<feature type="domain" description="Cytochrome c" evidence="6">
    <location>
        <begin position="30"/>
        <end position="130"/>
    </location>
</feature>
<dbReference type="InterPro" id="IPR009056">
    <property type="entry name" value="Cyt_c-like_dom"/>
</dbReference>
<evidence type="ECO:0000313" key="8">
    <source>
        <dbReference type="Proteomes" id="UP000287198"/>
    </source>
</evidence>
<dbReference type="GO" id="GO:0046872">
    <property type="term" value="F:metal ion binding"/>
    <property type="evidence" value="ECO:0007669"/>
    <property type="project" value="UniProtKB-KW"/>
</dbReference>
<dbReference type="PROSITE" id="PS51007">
    <property type="entry name" value="CYTC"/>
    <property type="match status" value="2"/>
</dbReference>
<protein>
    <recommendedName>
        <fullName evidence="6">Cytochrome c domain-containing protein</fullName>
    </recommendedName>
</protein>
<dbReference type="Gene3D" id="1.10.760.10">
    <property type="entry name" value="Cytochrome c-like domain"/>
    <property type="match status" value="2"/>
</dbReference>
<dbReference type="EMBL" id="PIPW01000001">
    <property type="protein sequence ID" value="RUO54889.1"/>
    <property type="molecule type" value="Genomic_DNA"/>
</dbReference>
<dbReference type="OrthoDB" id="9811281at2"/>
<dbReference type="PANTHER" id="PTHR35008:SF8">
    <property type="entry name" value="ALCOHOL DEHYDROGENASE CYTOCHROME C SUBUNIT"/>
    <property type="match status" value="1"/>
</dbReference>
<dbReference type="InterPro" id="IPR036909">
    <property type="entry name" value="Cyt_c-like_dom_sf"/>
</dbReference>
<evidence type="ECO:0000313" key="7">
    <source>
        <dbReference type="EMBL" id="RUO54889.1"/>
    </source>
</evidence>
<evidence type="ECO:0000256" key="5">
    <source>
        <dbReference type="SAM" id="SignalP"/>
    </source>
</evidence>
<dbReference type="Pfam" id="PF13442">
    <property type="entry name" value="Cytochrome_CBB3"/>
    <property type="match status" value="1"/>
</dbReference>
<keyword evidence="2 4" id="KW-0479">Metal-binding</keyword>
<dbReference type="GO" id="GO:0020037">
    <property type="term" value="F:heme binding"/>
    <property type="evidence" value="ECO:0007669"/>
    <property type="project" value="InterPro"/>
</dbReference>
<dbReference type="RefSeq" id="WP_126762662.1">
    <property type="nucleotide sequence ID" value="NZ_JBHLTZ010000004.1"/>
</dbReference>
<evidence type="ECO:0000256" key="2">
    <source>
        <dbReference type="ARBA" id="ARBA00022723"/>
    </source>
</evidence>
<name>A0A432Y1Q1_9GAMM</name>
<dbReference type="Proteomes" id="UP000287198">
    <property type="component" value="Unassembled WGS sequence"/>
</dbReference>
<dbReference type="SUPFAM" id="SSF46626">
    <property type="entry name" value="Cytochrome c"/>
    <property type="match status" value="2"/>
</dbReference>